<dbReference type="InterPro" id="IPR016819">
    <property type="entry name" value="RNase_P/MRP_POP5"/>
</dbReference>
<comment type="subcellular location">
    <subcellularLocation>
        <location evidence="1">Nucleus</location>
    </subcellularLocation>
</comment>
<dbReference type="EMBL" id="KZ303523">
    <property type="protein sequence ID" value="PIA13977.1"/>
    <property type="molecule type" value="Genomic_DNA"/>
</dbReference>
<comment type="function">
    <text evidence="5">Component of ribonuclease P, a protein complex that generates mature tRNA molecules by cleaving their 5'-ends.</text>
</comment>
<dbReference type="AlphaFoldDB" id="A0A2G5B5H8"/>
<evidence type="ECO:0000256" key="1">
    <source>
        <dbReference type="ARBA" id="ARBA00004123"/>
    </source>
</evidence>
<protein>
    <recommendedName>
        <fullName evidence="5">Ribonuclease P/MRP protein subunit POP5</fullName>
        <ecNumber evidence="5">3.1.26.5</ecNumber>
    </recommendedName>
</protein>
<dbReference type="PANTHER" id="PTHR15441">
    <property type="entry name" value="RIBONUCLEASE P PROTEIN SUBUNIT P14"/>
    <property type="match status" value="1"/>
</dbReference>
<dbReference type="GO" id="GO:0005730">
    <property type="term" value="C:nucleolus"/>
    <property type="evidence" value="ECO:0007669"/>
    <property type="project" value="TreeGrafter"/>
</dbReference>
<dbReference type="Pfam" id="PF01900">
    <property type="entry name" value="RNase_P_Rpp14"/>
    <property type="match status" value="1"/>
</dbReference>
<comment type="catalytic activity">
    <reaction evidence="5">
        <text>Endonucleolytic cleavage of RNA, removing 5'-extranucleotides from tRNA precursor.</text>
        <dbReference type="EC" id="3.1.26.5"/>
    </reaction>
</comment>
<dbReference type="GO" id="GO:0001682">
    <property type="term" value="P:tRNA 5'-leader removal"/>
    <property type="evidence" value="ECO:0007669"/>
    <property type="project" value="InterPro"/>
</dbReference>
<dbReference type="OrthoDB" id="24745at2759"/>
<dbReference type="GO" id="GO:0004526">
    <property type="term" value="F:ribonuclease P activity"/>
    <property type="evidence" value="ECO:0007669"/>
    <property type="project" value="UniProtKB-EC"/>
</dbReference>
<gene>
    <name evidence="6" type="ORF">COEREDRAFT_47825</name>
</gene>
<comment type="similarity">
    <text evidence="2 5">Belongs to the eukaryotic/archaeal RNase P protein component 2 family.</text>
</comment>
<keyword evidence="7" id="KW-1185">Reference proteome</keyword>
<reference evidence="6 7" key="1">
    <citation type="journal article" date="2015" name="Genome Biol. Evol.">
        <title>Phylogenomic analyses indicate that early fungi evolved digesting cell walls of algal ancestors of land plants.</title>
        <authorList>
            <person name="Chang Y."/>
            <person name="Wang S."/>
            <person name="Sekimoto S."/>
            <person name="Aerts A.L."/>
            <person name="Choi C."/>
            <person name="Clum A."/>
            <person name="LaButti K.M."/>
            <person name="Lindquist E.A."/>
            <person name="Yee Ngan C."/>
            <person name="Ohm R.A."/>
            <person name="Salamov A.A."/>
            <person name="Grigoriev I.V."/>
            <person name="Spatafora J.W."/>
            <person name="Berbee M.L."/>
        </authorList>
    </citation>
    <scope>NUCLEOTIDE SEQUENCE [LARGE SCALE GENOMIC DNA]</scope>
    <source>
        <strain evidence="6 7">NRRL 1564</strain>
    </source>
</reference>
<proteinExistence type="inferred from homology"/>
<dbReference type="GO" id="GO:0030681">
    <property type="term" value="C:multimeric ribonuclease P complex"/>
    <property type="evidence" value="ECO:0007669"/>
    <property type="project" value="TreeGrafter"/>
</dbReference>
<dbReference type="EC" id="3.1.26.5" evidence="5"/>
<dbReference type="STRING" id="763665.A0A2G5B5H8"/>
<dbReference type="InterPro" id="IPR002759">
    <property type="entry name" value="Pop5/Rpp14/Rnp2-like"/>
</dbReference>
<dbReference type="PIRSF" id="PIRSF023803">
    <property type="entry name" value="Ribonuclease_P_prd"/>
    <property type="match status" value="1"/>
</dbReference>
<dbReference type="GO" id="GO:0000172">
    <property type="term" value="C:ribonuclease MRP complex"/>
    <property type="evidence" value="ECO:0007669"/>
    <property type="project" value="TreeGrafter"/>
</dbReference>
<dbReference type="Proteomes" id="UP000242474">
    <property type="component" value="Unassembled WGS sequence"/>
</dbReference>
<dbReference type="Gene3D" id="3.30.70.3250">
    <property type="entry name" value="Ribonuclease P, Pop5 subunit"/>
    <property type="match status" value="1"/>
</dbReference>
<organism evidence="6 7">
    <name type="scientific">Coemansia reversa (strain ATCC 12441 / NRRL 1564)</name>
    <dbReference type="NCBI Taxonomy" id="763665"/>
    <lineage>
        <taxon>Eukaryota</taxon>
        <taxon>Fungi</taxon>
        <taxon>Fungi incertae sedis</taxon>
        <taxon>Zoopagomycota</taxon>
        <taxon>Kickxellomycotina</taxon>
        <taxon>Kickxellomycetes</taxon>
        <taxon>Kickxellales</taxon>
        <taxon>Kickxellaceae</taxon>
        <taxon>Coemansia</taxon>
    </lineage>
</organism>
<evidence type="ECO:0000256" key="2">
    <source>
        <dbReference type="ARBA" id="ARBA00010800"/>
    </source>
</evidence>
<evidence type="ECO:0000256" key="5">
    <source>
        <dbReference type="PIRNR" id="PIRNR023803"/>
    </source>
</evidence>
<keyword evidence="4" id="KW-0539">Nucleus</keyword>
<evidence type="ECO:0000256" key="4">
    <source>
        <dbReference type="ARBA" id="ARBA00023242"/>
    </source>
</evidence>
<dbReference type="SUPFAM" id="SSF160350">
    <property type="entry name" value="Rnp2-like"/>
    <property type="match status" value="1"/>
</dbReference>
<evidence type="ECO:0000313" key="7">
    <source>
        <dbReference type="Proteomes" id="UP000242474"/>
    </source>
</evidence>
<dbReference type="GO" id="GO:0033204">
    <property type="term" value="F:ribonuclease P RNA binding"/>
    <property type="evidence" value="ECO:0007669"/>
    <property type="project" value="InterPro"/>
</dbReference>
<sequence>MVRFKNRYICFELLQEPFSDHTSSLDHPNSVQQPVPAIATSAKGIYNLLRESIKQNFGDLGAGHVLTGMQVKYFNKRTQMGIVKVPRDHCNMVLAAMVVITHATKCQCSIRVRHVSGTIKKCQQSAIRTARELIISWYEQQQLVGDSTLPHMLKESQAQISALEL</sequence>
<dbReference type="PANTHER" id="PTHR15441:SF2">
    <property type="entry name" value="RIBONUCLEASE P_MRP PROTEIN SUBUNIT POP5"/>
    <property type="match status" value="1"/>
</dbReference>
<name>A0A2G5B5H8_COERN</name>
<dbReference type="InterPro" id="IPR038085">
    <property type="entry name" value="Rnp2-like_sf"/>
</dbReference>
<accession>A0A2G5B5H8</accession>
<keyword evidence="3 5" id="KW-0819">tRNA processing</keyword>
<evidence type="ECO:0000256" key="3">
    <source>
        <dbReference type="ARBA" id="ARBA00022694"/>
    </source>
</evidence>
<evidence type="ECO:0000313" key="6">
    <source>
        <dbReference type="EMBL" id="PIA13977.1"/>
    </source>
</evidence>